<name>A0A9W8YC98_9PLEO</name>
<evidence type="ECO:0000313" key="2">
    <source>
        <dbReference type="EMBL" id="KAJ4371380.1"/>
    </source>
</evidence>
<keyword evidence="1" id="KW-1133">Transmembrane helix</keyword>
<protein>
    <submittedName>
        <fullName evidence="2">Uncharacterized protein</fullName>
    </submittedName>
</protein>
<reference evidence="2" key="1">
    <citation type="submission" date="2022-10" db="EMBL/GenBank/DDBJ databases">
        <title>Tapping the CABI collections for fungal endophytes: first genome assemblies for Collariella, Neodidymelliopsis, Ascochyta clinopodiicola, Didymella pomorum, Didymosphaeria variabile, Neocosmospora piperis and Neocucurbitaria cava.</title>
        <authorList>
            <person name="Hill R."/>
        </authorList>
    </citation>
    <scope>NUCLEOTIDE SEQUENCE</scope>
    <source>
        <strain evidence="2">IMI 356814</strain>
    </source>
</reference>
<dbReference type="Proteomes" id="UP001140560">
    <property type="component" value="Unassembled WGS sequence"/>
</dbReference>
<evidence type="ECO:0000313" key="3">
    <source>
        <dbReference type="Proteomes" id="UP001140560"/>
    </source>
</evidence>
<feature type="transmembrane region" description="Helical" evidence="1">
    <location>
        <begin position="68"/>
        <end position="86"/>
    </location>
</feature>
<feature type="transmembrane region" description="Helical" evidence="1">
    <location>
        <begin position="163"/>
        <end position="182"/>
    </location>
</feature>
<sequence>MFATHQSRVNILRDISSRPAPQCGQKPPQVFAARAEEKTSLDFTQRIERKLAEYDASQNVFKRWLFEIASWFISASCMVVIIVIYVRVRDRPLLESGLALTWVNVLGKVASAALIVPTSEALGQLKWNWFHNSNAMWDFEIFDKASRGPLGALMLLFRTKGRSLAALGALLIVLLLAIDTFFQQVTELPERWALQSTDSAVPRTVRYAPSLDTVYREGVMQAVDEDDIFLLVEKYSYRNGTQSVPFGNGTRPDIPVLNYTCLTTRVDWTADQYGGYGVEGGYPNATMCGYFLNATSENPILMSGYRLNSENGTKGDALIMRTLPLTAPYSKERYYGDGSIHFKHLRHVIMDALIVSSANGSAVGAYENAPPAASECALFWCVKTMRSSYDEGRYHEEIISTLFNTTIGAVPDPWKTEFFETDSDNGTDIYYQQDIDIEVERPLDGKPGTVFGLSNYTALVVIESFKNIFPAQTSAINETAIPLLRYQTWALGPPWMRELEFNPWVAPNNVTKHMERLATAITNEIRSIKSNATFVLGSAYGREVFINVKWEWLSFPLLLLVLSLAFLISTMIKTSKDGETGVWKNSAMPALIYSLPKDVQHQVTSSSTSKDGSHRRARKVVVSSPEWWLVDVGTVPKVRKYSARLGTEYRAGLELMQMDKDIATIAYDFFYDNGTQPTRFGNGTRADIPINCPTSNCTWPVYESLGVCSACQDVSEMLTFGCISSRIDWIANLTGTGTESTYPNGTACGYFLNASSEYPVLMSGYRMRSSDLRPGEALITRALPLVTNPDRQTLFGGSINFKDVRNPILDAIIVGASDGINSVYRNETPTAHECVLSWCVKSIKSSYSWGSYSEEVTGSITNTSLDHVSY</sequence>
<organism evidence="2 3">
    <name type="scientific">Neocucurbitaria cava</name>
    <dbReference type="NCBI Taxonomy" id="798079"/>
    <lineage>
        <taxon>Eukaryota</taxon>
        <taxon>Fungi</taxon>
        <taxon>Dikarya</taxon>
        <taxon>Ascomycota</taxon>
        <taxon>Pezizomycotina</taxon>
        <taxon>Dothideomycetes</taxon>
        <taxon>Pleosporomycetidae</taxon>
        <taxon>Pleosporales</taxon>
        <taxon>Pleosporineae</taxon>
        <taxon>Cucurbitariaceae</taxon>
        <taxon>Neocucurbitaria</taxon>
    </lineage>
</organism>
<dbReference type="EMBL" id="JAPEUY010000007">
    <property type="protein sequence ID" value="KAJ4371380.1"/>
    <property type="molecule type" value="Genomic_DNA"/>
</dbReference>
<dbReference type="PANTHER" id="PTHR35394:SF5">
    <property type="entry name" value="DUF3176 DOMAIN-CONTAINING PROTEIN"/>
    <property type="match status" value="1"/>
</dbReference>
<keyword evidence="3" id="KW-1185">Reference proteome</keyword>
<keyword evidence="1" id="KW-0812">Transmembrane</keyword>
<gene>
    <name evidence="2" type="ORF">N0V83_004597</name>
</gene>
<dbReference type="AlphaFoldDB" id="A0A9W8YC98"/>
<dbReference type="PANTHER" id="PTHR35394">
    <property type="entry name" value="DUF3176 DOMAIN-CONTAINING PROTEIN"/>
    <property type="match status" value="1"/>
</dbReference>
<keyword evidence="1" id="KW-0472">Membrane</keyword>
<proteinExistence type="predicted"/>
<evidence type="ECO:0000256" key="1">
    <source>
        <dbReference type="SAM" id="Phobius"/>
    </source>
</evidence>
<comment type="caution">
    <text evidence="2">The sequence shown here is derived from an EMBL/GenBank/DDBJ whole genome shotgun (WGS) entry which is preliminary data.</text>
</comment>
<dbReference type="InterPro" id="IPR021514">
    <property type="entry name" value="DUF3176"/>
</dbReference>
<accession>A0A9W8YC98</accession>
<dbReference type="OrthoDB" id="5376804at2759"/>
<dbReference type="Pfam" id="PF11374">
    <property type="entry name" value="DUF3176"/>
    <property type="match status" value="1"/>
</dbReference>